<dbReference type="Pfam" id="PF01547">
    <property type="entry name" value="SBP_bac_1"/>
    <property type="match status" value="1"/>
</dbReference>
<keyword evidence="3" id="KW-0732">Signal</keyword>
<dbReference type="InterPro" id="IPR006059">
    <property type="entry name" value="SBP"/>
</dbReference>
<proteinExistence type="inferred from homology"/>
<sequence>MKRKAIAMLMVASMTVALFAGCGSKSDESDSGKVKLTFLDKHPEDEYKGYFEEAIADFEKENPDIEIEYENISDQAMKEKLSVLAAGGDLPDIFFCWGGECLNRFSRSGKILDLTSYMDEDAEWKDSFLPAFLSSSVYEGKNYAVPYRSSVLYMLYNKQVFADNNLDVPTTWDEFIDVCDTLKNKEITPIAFGNSDKWYTMWYVGQFNANFVNKDVRTADYNPSSGAFTDEGYVKAVQTFLDLNDAGYLGKNVNSKDYYQVREEFAAGKQAMILDATSQFSFYTGAMGEDGYGYFKIPIPDGATGDEASTIVTGGSENYAISAETKHPDEAVKFLKFLTKKAQAEKQTKETGLPNAIIGGITEDNSDAVIAAAYKTSEDYNAIAEWFDQCVDGNVSNTYMASLQEALDGKSAEDVMADVQKAAKEVADANK</sequence>
<dbReference type="PROSITE" id="PS51257">
    <property type="entry name" value="PROKAR_LIPOPROTEIN"/>
    <property type="match status" value="1"/>
</dbReference>
<feature type="chain" id="PRO_5038819689" evidence="3">
    <location>
        <begin position="21"/>
        <end position="431"/>
    </location>
</feature>
<dbReference type="RefSeq" id="WP_117834999.1">
    <property type="nucleotide sequence ID" value="NZ_QRXJ01000008.1"/>
</dbReference>
<reference evidence="4 5" key="1">
    <citation type="submission" date="2018-08" db="EMBL/GenBank/DDBJ databases">
        <title>A genome reference for cultivated species of the human gut microbiota.</title>
        <authorList>
            <person name="Zou Y."/>
            <person name="Xue W."/>
            <person name="Luo G."/>
        </authorList>
    </citation>
    <scope>NUCLEOTIDE SEQUENCE [LARGE SCALE GENOMIC DNA]</scope>
    <source>
        <strain evidence="4 5">AF18-12LB</strain>
    </source>
</reference>
<dbReference type="EMBL" id="QRXJ01000008">
    <property type="protein sequence ID" value="RGT90278.1"/>
    <property type="molecule type" value="Genomic_DNA"/>
</dbReference>
<comment type="caution">
    <text evidence="4">The sequence shown here is derived from an EMBL/GenBank/DDBJ whole genome shotgun (WGS) entry which is preliminary data.</text>
</comment>
<evidence type="ECO:0000256" key="3">
    <source>
        <dbReference type="SAM" id="SignalP"/>
    </source>
</evidence>
<organism evidence="4 5">
    <name type="scientific">Coprococcus comes</name>
    <dbReference type="NCBI Taxonomy" id="410072"/>
    <lineage>
        <taxon>Bacteria</taxon>
        <taxon>Bacillati</taxon>
        <taxon>Bacillota</taxon>
        <taxon>Clostridia</taxon>
        <taxon>Lachnospirales</taxon>
        <taxon>Lachnospiraceae</taxon>
        <taxon>Coprococcus</taxon>
    </lineage>
</organism>
<dbReference type="PANTHER" id="PTHR43649:SF29">
    <property type="entry name" value="OSMOPROTECTIVE COMPOUNDS-BINDING PROTEIN GGTB"/>
    <property type="match status" value="1"/>
</dbReference>
<evidence type="ECO:0000256" key="1">
    <source>
        <dbReference type="ARBA" id="ARBA00008520"/>
    </source>
</evidence>
<accession>A0A412QHE0</accession>
<dbReference type="PANTHER" id="PTHR43649">
    <property type="entry name" value="ARABINOSE-BINDING PROTEIN-RELATED"/>
    <property type="match status" value="1"/>
</dbReference>
<comment type="similarity">
    <text evidence="1">Belongs to the bacterial solute-binding protein 1 family.</text>
</comment>
<evidence type="ECO:0000313" key="4">
    <source>
        <dbReference type="EMBL" id="RGT90278.1"/>
    </source>
</evidence>
<evidence type="ECO:0000256" key="2">
    <source>
        <dbReference type="ARBA" id="ARBA00022448"/>
    </source>
</evidence>
<gene>
    <name evidence="4" type="ORF">DWX03_07655</name>
</gene>
<protein>
    <submittedName>
        <fullName evidence="4">Extracellular solute-binding protein</fullName>
    </submittedName>
</protein>
<evidence type="ECO:0000313" key="5">
    <source>
        <dbReference type="Proteomes" id="UP000283360"/>
    </source>
</evidence>
<keyword evidence="5" id="KW-1185">Reference proteome</keyword>
<dbReference type="Proteomes" id="UP000283360">
    <property type="component" value="Unassembled WGS sequence"/>
</dbReference>
<keyword evidence="2" id="KW-0813">Transport</keyword>
<dbReference type="AlphaFoldDB" id="A0A412QHE0"/>
<name>A0A412QHE0_9FIRM</name>
<feature type="signal peptide" evidence="3">
    <location>
        <begin position="1"/>
        <end position="20"/>
    </location>
</feature>
<dbReference type="InterPro" id="IPR050490">
    <property type="entry name" value="Bact_solute-bd_prot1"/>
</dbReference>
<dbReference type="Gene3D" id="3.40.190.10">
    <property type="entry name" value="Periplasmic binding protein-like II"/>
    <property type="match status" value="2"/>
</dbReference>
<dbReference type="SUPFAM" id="SSF53850">
    <property type="entry name" value="Periplasmic binding protein-like II"/>
    <property type="match status" value="1"/>
</dbReference>